<dbReference type="InterPro" id="IPR025323">
    <property type="entry name" value="DUF4229"/>
</dbReference>
<proteinExistence type="predicted"/>
<keyword evidence="1" id="KW-0472">Membrane</keyword>
<dbReference type="Pfam" id="PF14012">
    <property type="entry name" value="DUF4229"/>
    <property type="match status" value="1"/>
</dbReference>
<evidence type="ECO:0008006" key="3">
    <source>
        <dbReference type="Google" id="ProtNLM"/>
    </source>
</evidence>
<sequence length="87" mass="9947">MKEFIVYTAARFGIFLVAYGVVVGIYVLVAGTPIPVLWPLLVAAVISTVLSIYLLRGMRERFALKLQERADRMSQRFEEMRAKEDHD</sequence>
<organism evidence="2">
    <name type="scientific">uncultured Nocardioidaceae bacterium</name>
    <dbReference type="NCBI Taxonomy" id="253824"/>
    <lineage>
        <taxon>Bacteria</taxon>
        <taxon>Bacillati</taxon>
        <taxon>Actinomycetota</taxon>
        <taxon>Actinomycetes</taxon>
        <taxon>Propionibacteriales</taxon>
        <taxon>Nocardioidaceae</taxon>
        <taxon>environmental samples</taxon>
    </lineage>
</organism>
<protein>
    <recommendedName>
        <fullName evidence="3">DUF4229 domain-containing protein</fullName>
    </recommendedName>
</protein>
<dbReference type="EMBL" id="CADCUK010000146">
    <property type="protein sequence ID" value="CAA9381411.1"/>
    <property type="molecule type" value="Genomic_DNA"/>
</dbReference>
<evidence type="ECO:0000313" key="2">
    <source>
        <dbReference type="EMBL" id="CAA9381411.1"/>
    </source>
</evidence>
<name>A0A6J4ND03_9ACTN</name>
<dbReference type="AlphaFoldDB" id="A0A6J4ND03"/>
<reference evidence="2" key="1">
    <citation type="submission" date="2020-02" db="EMBL/GenBank/DDBJ databases">
        <authorList>
            <person name="Meier V. D."/>
        </authorList>
    </citation>
    <scope>NUCLEOTIDE SEQUENCE</scope>
    <source>
        <strain evidence="2">AVDCRST_MAG47</strain>
    </source>
</reference>
<gene>
    <name evidence="2" type="ORF">AVDCRST_MAG47-2209</name>
</gene>
<evidence type="ECO:0000256" key="1">
    <source>
        <dbReference type="SAM" id="Phobius"/>
    </source>
</evidence>
<keyword evidence="1" id="KW-0812">Transmembrane</keyword>
<feature type="transmembrane region" description="Helical" evidence="1">
    <location>
        <begin position="12"/>
        <end position="30"/>
    </location>
</feature>
<keyword evidence="1" id="KW-1133">Transmembrane helix</keyword>
<feature type="transmembrane region" description="Helical" evidence="1">
    <location>
        <begin position="36"/>
        <end position="55"/>
    </location>
</feature>
<accession>A0A6J4ND03</accession>